<feature type="binding site" evidence="7">
    <location>
        <position position="196"/>
    </location>
    <ligand>
        <name>Zn(2+)</name>
        <dbReference type="ChEBI" id="CHEBI:29105"/>
    </ligand>
</feature>
<evidence type="ECO:0000256" key="6">
    <source>
        <dbReference type="PIRSR" id="PIRSR038994-1"/>
    </source>
</evidence>
<dbReference type="SUPFAM" id="SSF51338">
    <property type="entry name" value="Composite domain of metallo-dependent hydrolases"/>
    <property type="match status" value="1"/>
</dbReference>
<evidence type="ECO:0000256" key="1">
    <source>
        <dbReference type="ARBA" id="ARBA00010716"/>
    </source>
</evidence>
<organism evidence="9 10">
    <name type="scientific">Actinobacteria bacterium BACL2 MAG-120813-bin23</name>
    <dbReference type="NCBI Taxonomy" id="1655569"/>
    <lineage>
        <taxon>Bacteria</taxon>
        <taxon>Bacillati</taxon>
        <taxon>Actinomycetota</taxon>
        <taxon>Actinomycetes</taxon>
        <taxon>Actinomycetes incertae sedis</taxon>
        <taxon>ac1 cluster</taxon>
    </lineage>
</organism>
<evidence type="ECO:0000259" key="8">
    <source>
        <dbReference type="Pfam" id="PF01979"/>
    </source>
</evidence>
<dbReference type="Gene3D" id="3.20.20.140">
    <property type="entry name" value="Metal-dependent hydrolases"/>
    <property type="match status" value="1"/>
</dbReference>
<dbReference type="PANTHER" id="PTHR11113:SF14">
    <property type="entry name" value="N-ACETYLGLUCOSAMINE-6-PHOSPHATE DEACETYLASE"/>
    <property type="match status" value="1"/>
</dbReference>
<comment type="similarity">
    <text evidence="1 5">Belongs to the metallo-dependent hydrolases superfamily. NagA family.</text>
</comment>
<dbReference type="InterPro" id="IPR032466">
    <property type="entry name" value="Metal_Hydrolase"/>
</dbReference>
<evidence type="ECO:0000256" key="7">
    <source>
        <dbReference type="PIRSR" id="PIRSR038994-3"/>
    </source>
</evidence>
<dbReference type="Proteomes" id="UP000054212">
    <property type="component" value="Unassembled WGS sequence"/>
</dbReference>
<dbReference type="PIRSF" id="PIRSF038994">
    <property type="entry name" value="NagA"/>
    <property type="match status" value="1"/>
</dbReference>
<dbReference type="Gene3D" id="2.30.40.10">
    <property type="entry name" value="Urease, subunit C, domain 1"/>
    <property type="match status" value="1"/>
</dbReference>
<keyword evidence="4 5" id="KW-0119">Carbohydrate metabolism</keyword>
<feature type="domain" description="Amidohydrolase-related" evidence="8">
    <location>
        <begin position="44"/>
        <end position="347"/>
    </location>
</feature>
<dbReference type="EMBL" id="LIAT01000177">
    <property type="protein sequence ID" value="KRO44374.1"/>
    <property type="molecule type" value="Genomic_DNA"/>
</dbReference>
<dbReference type="InterPro" id="IPR003764">
    <property type="entry name" value="GlcNAc_6-P_deAcase"/>
</dbReference>
<feature type="binding site" evidence="7">
    <location>
        <position position="175"/>
    </location>
    <ligand>
        <name>Zn(2+)</name>
        <dbReference type="ChEBI" id="CHEBI:29105"/>
    </ligand>
</feature>
<dbReference type="InterPro" id="IPR011059">
    <property type="entry name" value="Metal-dep_hydrolase_composite"/>
</dbReference>
<evidence type="ECO:0000256" key="2">
    <source>
        <dbReference type="ARBA" id="ARBA00022723"/>
    </source>
</evidence>
<evidence type="ECO:0000256" key="5">
    <source>
        <dbReference type="PIRNR" id="PIRNR038994"/>
    </source>
</evidence>
<dbReference type="SUPFAM" id="SSF51556">
    <property type="entry name" value="Metallo-dependent hydrolases"/>
    <property type="match status" value="1"/>
</dbReference>
<keyword evidence="2 7" id="KW-0479">Metal-binding</keyword>
<comment type="cofactor">
    <cofactor evidence="7">
        <name>a divalent metal cation</name>
        <dbReference type="ChEBI" id="CHEBI:60240"/>
    </cofactor>
    <text evidence="7">Binds 1 divalent metal cation per subunit.</text>
</comment>
<comment type="caution">
    <text evidence="9">The sequence shown here is derived from an EMBL/GenBank/DDBJ whole genome shotgun (WGS) entry which is preliminary data.</text>
</comment>
<dbReference type="GO" id="GO:0006046">
    <property type="term" value="P:N-acetylglucosamine catabolic process"/>
    <property type="evidence" value="ECO:0007669"/>
    <property type="project" value="TreeGrafter"/>
</dbReference>
<dbReference type="InterPro" id="IPR006680">
    <property type="entry name" value="Amidohydro-rel"/>
</dbReference>
<gene>
    <name evidence="9" type="ORF">ABR61_00115</name>
</gene>
<dbReference type="Pfam" id="PF01979">
    <property type="entry name" value="Amidohydro_1"/>
    <property type="match status" value="1"/>
</dbReference>
<proteinExistence type="inferred from homology"/>
<evidence type="ECO:0000313" key="9">
    <source>
        <dbReference type="EMBL" id="KRO44374.1"/>
    </source>
</evidence>
<evidence type="ECO:0000256" key="3">
    <source>
        <dbReference type="ARBA" id="ARBA00022801"/>
    </source>
</evidence>
<dbReference type="AlphaFoldDB" id="A0A0R2Q2T4"/>
<name>A0A0R2Q2T4_9ACTN</name>
<feature type="active site" description="Proton donor/acceptor" evidence="6">
    <location>
        <position position="253"/>
    </location>
</feature>
<evidence type="ECO:0000256" key="4">
    <source>
        <dbReference type="ARBA" id="ARBA00023277"/>
    </source>
</evidence>
<dbReference type="PANTHER" id="PTHR11113">
    <property type="entry name" value="N-ACETYLGLUCOSAMINE-6-PHOSPHATE DEACETYLASE"/>
    <property type="match status" value="1"/>
</dbReference>
<keyword evidence="3 5" id="KW-0378">Hydrolase</keyword>
<protein>
    <recommendedName>
        <fullName evidence="8">Amidohydrolase-related domain-containing protein</fullName>
    </recommendedName>
</protein>
<sequence>MKFSASHLATSTRTYDGITLSVENGVITQIESGQAAGAKQLSGVVIPGFVDIHCHGGGGYDLSVDPRGAEFHLKHGSTTLLASFISEPVTLIREKISRLKLGRNLIGIHLEGPYLSHNHCGAHKKEYLLSPEMDDIKEYVSSGKVSYITIAPEIVGALEAISHLARNNIKVAIGHSAATSVDIKQAIANGVISVTHFYNGMRKELDNQDCLAGYSLNQSSLYLELIMDGVHLPFDLIKEVIKRAPDRIIAITDAAPFAGNPDGEYRLGELPVKVSDGVARLSSNGALAGSMLTMDKAFKNAMDNLGLDLVNAVNIFSTNPAKLLGEDLVGDIAVGKKANFLTFDEKWNLNEVYFEGELVS</sequence>
<evidence type="ECO:0000313" key="10">
    <source>
        <dbReference type="Proteomes" id="UP000054212"/>
    </source>
</evidence>
<feature type="binding site" evidence="7">
    <location>
        <position position="111"/>
    </location>
    <ligand>
        <name>Zn(2+)</name>
        <dbReference type="ChEBI" id="CHEBI:29105"/>
    </ligand>
</feature>
<reference evidence="9 10" key="1">
    <citation type="submission" date="2015-10" db="EMBL/GenBank/DDBJ databases">
        <title>Metagenome-Assembled Genomes uncover a global brackish microbiome.</title>
        <authorList>
            <person name="Hugerth L.W."/>
            <person name="Larsson J."/>
            <person name="Alneberg J."/>
            <person name="Lindh M.V."/>
            <person name="Legrand C."/>
            <person name="Pinhassi J."/>
            <person name="Andersson A.F."/>
        </authorList>
    </citation>
    <scope>NUCLEOTIDE SEQUENCE [LARGE SCALE GENOMIC DNA]</scope>
    <source>
        <strain evidence="9">BACL2 MAG-120813-bin23</strain>
    </source>
</reference>
<dbReference type="GO" id="GO:0046872">
    <property type="term" value="F:metal ion binding"/>
    <property type="evidence" value="ECO:0007669"/>
    <property type="project" value="UniProtKB-KW"/>
</dbReference>
<dbReference type="GO" id="GO:0008448">
    <property type="term" value="F:N-acetylglucosamine-6-phosphate deacetylase activity"/>
    <property type="evidence" value="ECO:0007669"/>
    <property type="project" value="InterPro"/>
</dbReference>
<accession>A0A0R2Q2T4</accession>